<gene>
    <name evidence="6" type="ORF">BST44_15495</name>
</gene>
<dbReference type="Proteomes" id="UP000192601">
    <property type="component" value="Unassembled WGS sequence"/>
</dbReference>
<keyword evidence="7" id="KW-1185">Reference proteome</keyword>
<keyword evidence="3" id="KW-0143">Chaperone</keyword>
<evidence type="ECO:0000313" key="6">
    <source>
        <dbReference type="EMBL" id="ORB73158.1"/>
    </source>
</evidence>
<dbReference type="GO" id="GO:0140662">
    <property type="term" value="F:ATP-dependent protein folding chaperone"/>
    <property type="evidence" value="ECO:0007669"/>
    <property type="project" value="InterPro"/>
</dbReference>
<proteinExistence type="predicted"/>
<feature type="region of interest" description="Disordered" evidence="4">
    <location>
        <begin position="376"/>
        <end position="421"/>
    </location>
</feature>
<keyword evidence="5" id="KW-1133">Transmembrane helix</keyword>
<evidence type="ECO:0000256" key="5">
    <source>
        <dbReference type="SAM" id="Phobius"/>
    </source>
</evidence>
<reference evidence="6 7" key="1">
    <citation type="submission" date="2017-02" db="EMBL/GenBank/DDBJ databases">
        <title>The new phylogeny of genus Mycobacterium.</title>
        <authorList>
            <person name="Tortoli E."/>
            <person name="Trovato A."/>
            <person name="Cirillo D.M."/>
        </authorList>
    </citation>
    <scope>NUCLEOTIDE SEQUENCE [LARGE SCALE GENOMIC DNA]</scope>
    <source>
        <strain evidence="6 7">DSM 43992</strain>
    </source>
</reference>
<dbReference type="EMBL" id="MVIJ01000022">
    <property type="protein sequence ID" value="ORB73158.1"/>
    <property type="molecule type" value="Genomic_DNA"/>
</dbReference>
<dbReference type="GO" id="GO:0005524">
    <property type="term" value="F:ATP binding"/>
    <property type="evidence" value="ECO:0007669"/>
    <property type="project" value="UniProtKB-KW"/>
</dbReference>
<dbReference type="Pfam" id="PF00012">
    <property type="entry name" value="HSP70"/>
    <property type="match status" value="1"/>
</dbReference>
<dbReference type="PANTHER" id="PTHR42749:SF1">
    <property type="entry name" value="CELL SHAPE-DETERMINING PROTEIN MREB"/>
    <property type="match status" value="1"/>
</dbReference>
<evidence type="ECO:0000256" key="1">
    <source>
        <dbReference type="ARBA" id="ARBA00022741"/>
    </source>
</evidence>
<dbReference type="PANTHER" id="PTHR42749">
    <property type="entry name" value="CELL SHAPE-DETERMINING PROTEIN MREB"/>
    <property type="match status" value="1"/>
</dbReference>
<feature type="compositionally biased region" description="Polar residues" evidence="4">
    <location>
        <begin position="466"/>
        <end position="478"/>
    </location>
</feature>
<dbReference type="AlphaFoldDB" id="A0A1X0KDA9"/>
<evidence type="ECO:0000256" key="2">
    <source>
        <dbReference type="ARBA" id="ARBA00022840"/>
    </source>
</evidence>
<dbReference type="RefSeq" id="WP_083177999.1">
    <property type="nucleotide sequence ID" value="NZ_MVIJ01000022.1"/>
</dbReference>
<dbReference type="InterPro" id="IPR043129">
    <property type="entry name" value="ATPase_NBD"/>
</dbReference>
<comment type="caution">
    <text evidence="6">The sequence shown here is derived from an EMBL/GenBank/DDBJ whole genome shotgun (WGS) entry which is preliminary data.</text>
</comment>
<dbReference type="OrthoDB" id="5173286at2"/>
<dbReference type="Gene3D" id="3.90.640.10">
    <property type="entry name" value="Actin, Chain A, domain 4"/>
    <property type="match status" value="1"/>
</dbReference>
<feature type="transmembrane region" description="Helical" evidence="5">
    <location>
        <begin position="428"/>
        <end position="450"/>
    </location>
</feature>
<dbReference type="SUPFAM" id="SSF53067">
    <property type="entry name" value="Actin-like ATPase domain"/>
    <property type="match status" value="1"/>
</dbReference>
<evidence type="ECO:0000256" key="3">
    <source>
        <dbReference type="ARBA" id="ARBA00023186"/>
    </source>
</evidence>
<feature type="compositionally biased region" description="Pro residues" evidence="4">
    <location>
        <begin position="485"/>
        <end position="494"/>
    </location>
</feature>
<keyword evidence="1" id="KW-0547">Nucleotide-binding</keyword>
<keyword evidence="2" id="KW-0067">ATP-binding</keyword>
<dbReference type="STRING" id="1783.BST44_15495"/>
<feature type="region of interest" description="Disordered" evidence="4">
    <location>
        <begin position="455"/>
        <end position="566"/>
    </location>
</feature>
<dbReference type="InterPro" id="IPR013126">
    <property type="entry name" value="Hsp_70_fam"/>
</dbReference>
<keyword evidence="5" id="KW-0472">Membrane</keyword>
<feature type="compositionally biased region" description="Low complexity" evidence="4">
    <location>
        <begin position="557"/>
        <end position="566"/>
    </location>
</feature>
<keyword evidence="5" id="KW-0812">Transmembrane</keyword>
<sequence>MSESLGLSIGAAHLVAARAGRAPVVRSAVLTLFEQRPTEVGLPEENPNLTQGGMVLRGFVERVGDRSPLVAADGTKYLGEVLTVEAIEAMARTVGYGTPITIAVPAYWSDAQFTALREEFFAQPDLARGGVAPVLVSDATAALAALRGRPGFPTTGVVALCDFGASGTTVTLMDAGSNFTRVGPSVRSTDFSGDAIDQLVLGRMRASDDTMADVAGTVRMSSQSRLLGECRRAKEQLSTATTAAVAGGSLSRTELEQLIAGPLDRFLDDLEEALRRNGLAKTALAAVATAGGGASIPLLTTRLAERFQVPVHTAPQPVLSAAVGAAVLGDQQASAGVPTAAGAVVETPTEMVGTAGIDMTQAAWAARATDVDGALAWSEDDDGGDEPVPYTGRDATGEYTDEARDSDSDAGNRYPAPEGGLPWYKRTALVLSVAGAAAAILVAIVLALTLGHPGSTPVKTTPPAPQTSQTVTITGPDNSTTVTVLPPPPPPPPSSSSEQSPATTTTTEPPTTTTTTTVPPTTTTTPPPTTTTAPPTTTSQATTTEAPPTTRRERPLFPRFEPPLGR</sequence>
<feature type="compositionally biased region" description="Low complexity" evidence="4">
    <location>
        <begin position="495"/>
        <end position="549"/>
    </location>
</feature>
<dbReference type="Gene3D" id="3.30.420.40">
    <property type="match status" value="2"/>
</dbReference>
<name>A0A1X0KDA9_MYCSC</name>
<evidence type="ECO:0000313" key="7">
    <source>
        <dbReference type="Proteomes" id="UP000192601"/>
    </source>
</evidence>
<protein>
    <submittedName>
        <fullName evidence="6">Molecular chaperone</fullName>
    </submittedName>
</protein>
<organism evidence="6 7">
    <name type="scientific">Mycobacterium scrofulaceum</name>
    <dbReference type="NCBI Taxonomy" id="1783"/>
    <lineage>
        <taxon>Bacteria</taxon>
        <taxon>Bacillati</taxon>
        <taxon>Actinomycetota</taxon>
        <taxon>Actinomycetes</taxon>
        <taxon>Mycobacteriales</taxon>
        <taxon>Mycobacteriaceae</taxon>
        <taxon>Mycobacterium</taxon>
    </lineage>
</organism>
<accession>A0A1X0KDA9</accession>
<evidence type="ECO:0000256" key="4">
    <source>
        <dbReference type="SAM" id="MobiDB-lite"/>
    </source>
</evidence>